<dbReference type="NCBIfam" id="TIGR00847">
    <property type="entry name" value="ccoS"/>
    <property type="match status" value="1"/>
</dbReference>
<keyword evidence="2" id="KW-1133">Transmembrane helix</keyword>
<evidence type="ECO:0000256" key="1">
    <source>
        <dbReference type="SAM" id="MobiDB-lite"/>
    </source>
</evidence>
<dbReference type="AlphaFoldDB" id="A0AAU7F897"/>
<keyword evidence="2" id="KW-0812">Transmembrane</keyword>
<reference evidence="3" key="1">
    <citation type="submission" date="2024-05" db="EMBL/GenBank/DDBJ databases">
        <authorList>
            <person name="Yang L."/>
            <person name="Pan L."/>
        </authorList>
    </citation>
    <scope>NUCLEOTIDE SEQUENCE</scope>
    <source>
        <strain evidence="3">FCG-7</strain>
    </source>
</reference>
<feature type="compositionally biased region" description="Basic and acidic residues" evidence="1">
    <location>
        <begin position="42"/>
        <end position="64"/>
    </location>
</feature>
<evidence type="ECO:0000313" key="3">
    <source>
        <dbReference type="EMBL" id="XBM00312.1"/>
    </source>
</evidence>
<gene>
    <name evidence="3" type="primary">ccoS</name>
    <name evidence="3" type="ORF">ABHF33_14830</name>
</gene>
<dbReference type="EMBL" id="CP157355">
    <property type="protein sequence ID" value="XBM00312.1"/>
    <property type="molecule type" value="Genomic_DNA"/>
</dbReference>
<dbReference type="Pfam" id="PF03597">
    <property type="entry name" value="FixS"/>
    <property type="match status" value="1"/>
</dbReference>
<sequence>MESLYLLIPLSILIAAAIAIVFWWFIRSGQSDDLEGPGWRILQDDDSIRSQDEKTRHAAEKNPD</sequence>
<proteinExistence type="predicted"/>
<protein>
    <submittedName>
        <fullName evidence="3">Cbb3-type cytochrome oxidase assembly protein CcoS</fullName>
    </submittedName>
</protein>
<organism evidence="3">
    <name type="scientific">Chitinibacter mangrovi</name>
    <dbReference type="NCBI Taxonomy" id="3153927"/>
    <lineage>
        <taxon>Bacteria</taxon>
        <taxon>Pseudomonadati</taxon>
        <taxon>Pseudomonadota</taxon>
        <taxon>Betaproteobacteria</taxon>
        <taxon>Neisseriales</taxon>
        <taxon>Chitinibacteraceae</taxon>
        <taxon>Chitinibacter</taxon>
    </lineage>
</organism>
<keyword evidence="2" id="KW-0472">Membrane</keyword>
<dbReference type="InterPro" id="IPR004714">
    <property type="entry name" value="Cyt_oxidase_maturation_cbb3"/>
</dbReference>
<feature type="transmembrane region" description="Helical" evidence="2">
    <location>
        <begin position="6"/>
        <end position="26"/>
    </location>
</feature>
<dbReference type="RefSeq" id="WP_348944668.1">
    <property type="nucleotide sequence ID" value="NZ_CP157355.1"/>
</dbReference>
<name>A0AAU7F897_9NEIS</name>
<accession>A0AAU7F897</accession>
<evidence type="ECO:0000256" key="2">
    <source>
        <dbReference type="SAM" id="Phobius"/>
    </source>
</evidence>
<feature type="region of interest" description="Disordered" evidence="1">
    <location>
        <begin position="31"/>
        <end position="64"/>
    </location>
</feature>
<dbReference type="KEGG" id="cmav:ABHF33_14830"/>
<dbReference type="PANTHER" id="PTHR41532">
    <property type="entry name" value="FIXS PROTEIN"/>
    <property type="match status" value="1"/>
</dbReference>
<dbReference type="PANTHER" id="PTHR41532:SF1">
    <property type="entry name" value="FIXS PROTEIN"/>
    <property type="match status" value="1"/>
</dbReference>